<evidence type="ECO:0000313" key="1">
    <source>
        <dbReference type="EMBL" id="WZJ23275.1"/>
    </source>
</evidence>
<keyword evidence="2" id="KW-1185">Reference proteome</keyword>
<evidence type="ECO:0000313" key="2">
    <source>
        <dbReference type="Proteomes" id="UP001479520"/>
    </source>
</evidence>
<dbReference type="EMBL" id="CP151407">
    <property type="protein sequence ID" value="WZJ23275.1"/>
    <property type="molecule type" value="Genomic_DNA"/>
</dbReference>
<proteinExistence type="predicted"/>
<accession>A0ABZ2XKW8</accession>
<organism evidence="1 2">
    <name type="scientific">Azonexus hydrophilus</name>
    <dbReference type="NCBI Taxonomy" id="418702"/>
    <lineage>
        <taxon>Bacteria</taxon>
        <taxon>Pseudomonadati</taxon>
        <taxon>Pseudomonadota</taxon>
        <taxon>Betaproteobacteria</taxon>
        <taxon>Rhodocyclales</taxon>
        <taxon>Azonexaceae</taxon>
        <taxon>Azonexus</taxon>
    </lineage>
</organism>
<dbReference type="RefSeq" id="WP_341744614.1">
    <property type="nucleotide sequence ID" value="NZ_CP151407.1"/>
</dbReference>
<name>A0ABZ2XKW8_9RHOO</name>
<keyword evidence="1" id="KW-0614">Plasmid</keyword>
<protein>
    <submittedName>
        <fullName evidence="1">Uncharacterized protein</fullName>
    </submittedName>
</protein>
<reference evidence="1 2" key="1">
    <citation type="submission" date="2024-04" db="EMBL/GenBank/DDBJ databases">
        <title>Dissimilatory iodate-reducing microorganisms contribute to the enrichment of iodine in groundwater.</title>
        <authorList>
            <person name="Jiang Z."/>
        </authorList>
    </citation>
    <scope>NUCLEOTIDE SEQUENCE [LARGE SCALE GENOMIC DNA]</scope>
    <source>
        <strain evidence="1 2">NCP973</strain>
        <plasmid evidence="1 2">unnamed1</plasmid>
    </source>
</reference>
<dbReference type="Proteomes" id="UP001479520">
    <property type="component" value="Plasmid unnamed1"/>
</dbReference>
<sequence>MGQVIEIAGWAEKKVQAVADTPPLECPQCGTNCAAINVEADGTTAYRCKGNGHRAIAWRIDADGSMLRGLVGKRYY</sequence>
<gene>
    <name evidence="1" type="ORF">AADV58_17860</name>
</gene>
<geneLocation type="plasmid" evidence="1 2">
    <name>unnamed1</name>
</geneLocation>